<dbReference type="EMBL" id="QJNS01000054">
    <property type="protein sequence ID" value="RYO90563.1"/>
    <property type="molecule type" value="Genomic_DNA"/>
</dbReference>
<name>A0ABY0HD01_9PEZI</name>
<accession>A0ABY0HD01</accession>
<feature type="region of interest" description="Disordered" evidence="6">
    <location>
        <begin position="285"/>
        <end position="313"/>
    </location>
</feature>
<gene>
    <name evidence="9" type="ORF">DL762_002604</name>
</gene>
<dbReference type="PANTHER" id="PTHR33048">
    <property type="entry name" value="PTH11-LIKE INTEGRAL MEMBRANE PROTEIN (AFU_ORTHOLOGUE AFUA_5G11245)"/>
    <property type="match status" value="1"/>
</dbReference>
<evidence type="ECO:0000256" key="4">
    <source>
        <dbReference type="ARBA" id="ARBA00023136"/>
    </source>
</evidence>
<feature type="domain" description="Rhodopsin" evidence="8">
    <location>
        <begin position="44"/>
        <end position="277"/>
    </location>
</feature>
<comment type="caution">
    <text evidence="9">The sequence shown here is derived from an EMBL/GenBank/DDBJ whole genome shotgun (WGS) entry which is preliminary data.</text>
</comment>
<evidence type="ECO:0000256" key="7">
    <source>
        <dbReference type="SAM" id="Phobius"/>
    </source>
</evidence>
<feature type="transmembrane region" description="Helical" evidence="7">
    <location>
        <begin position="27"/>
        <end position="47"/>
    </location>
</feature>
<feature type="transmembrane region" description="Helical" evidence="7">
    <location>
        <begin position="248"/>
        <end position="273"/>
    </location>
</feature>
<dbReference type="Proteomes" id="UP000294003">
    <property type="component" value="Unassembled WGS sequence"/>
</dbReference>
<keyword evidence="10" id="KW-1185">Reference proteome</keyword>
<organism evidence="9 10">
    <name type="scientific">Monosporascus cannonballus</name>
    <dbReference type="NCBI Taxonomy" id="155416"/>
    <lineage>
        <taxon>Eukaryota</taxon>
        <taxon>Fungi</taxon>
        <taxon>Dikarya</taxon>
        <taxon>Ascomycota</taxon>
        <taxon>Pezizomycotina</taxon>
        <taxon>Sordariomycetes</taxon>
        <taxon>Xylariomycetidae</taxon>
        <taxon>Xylariales</taxon>
        <taxon>Xylariales incertae sedis</taxon>
        <taxon>Monosporascus</taxon>
    </lineage>
</organism>
<comment type="subcellular location">
    <subcellularLocation>
        <location evidence="1">Membrane</location>
        <topology evidence="1">Multi-pass membrane protein</topology>
    </subcellularLocation>
</comment>
<feature type="transmembrane region" description="Helical" evidence="7">
    <location>
        <begin position="141"/>
        <end position="160"/>
    </location>
</feature>
<evidence type="ECO:0000313" key="10">
    <source>
        <dbReference type="Proteomes" id="UP000294003"/>
    </source>
</evidence>
<evidence type="ECO:0000256" key="6">
    <source>
        <dbReference type="SAM" id="MobiDB-lite"/>
    </source>
</evidence>
<feature type="region of interest" description="Disordered" evidence="6">
    <location>
        <begin position="346"/>
        <end position="383"/>
    </location>
</feature>
<evidence type="ECO:0000256" key="3">
    <source>
        <dbReference type="ARBA" id="ARBA00022989"/>
    </source>
</evidence>
<sequence>MDANGTAASADPGLVYLPVLPYAKDQFVASIAVAILALLIVGVRVVGRRLGPGLGWDDGLIIFSTPLAISLLAAQGLTLDRGSGYDQNEHPEVYLNISYILKVIFAIQYVYTVSLAATKASVLCFYLRVFATTNMARSSKWMLGFCVAWVLTFILAPLFICRPVSAQWNDISTCGDLFALIQACNITNIASDLAIMWLPIPSIWPLQARKTDRIGIMACFALGLGCVVCCVVRLIYMSAANATGNLTAALPTTLFLVILEPNIAIICVSIPMLRPLYTTYRKRKGGSRLREGSHKRSTAGSGGLSGPSSQRSRGVMAVITSHSHITGWEMEDYRPDMVARRDTTVTAAADDSGSEENLTHSEPATKRDEGAIRVETEWTMSRS</sequence>
<keyword evidence="3 7" id="KW-1133">Transmembrane helix</keyword>
<comment type="similarity">
    <text evidence="5">Belongs to the SAT4 family.</text>
</comment>
<evidence type="ECO:0000256" key="2">
    <source>
        <dbReference type="ARBA" id="ARBA00022692"/>
    </source>
</evidence>
<evidence type="ECO:0000256" key="1">
    <source>
        <dbReference type="ARBA" id="ARBA00004141"/>
    </source>
</evidence>
<evidence type="ECO:0000313" key="9">
    <source>
        <dbReference type="EMBL" id="RYO90563.1"/>
    </source>
</evidence>
<evidence type="ECO:0000256" key="5">
    <source>
        <dbReference type="ARBA" id="ARBA00038359"/>
    </source>
</evidence>
<feature type="transmembrane region" description="Helical" evidence="7">
    <location>
        <begin position="180"/>
        <end position="204"/>
    </location>
</feature>
<keyword evidence="2 7" id="KW-0812">Transmembrane</keyword>
<dbReference type="InterPro" id="IPR052337">
    <property type="entry name" value="SAT4-like"/>
</dbReference>
<reference evidence="9 10" key="1">
    <citation type="submission" date="2018-06" db="EMBL/GenBank/DDBJ databases">
        <title>Complete Genomes of Monosporascus.</title>
        <authorList>
            <person name="Robinson A.J."/>
            <person name="Natvig D.O."/>
        </authorList>
    </citation>
    <scope>NUCLEOTIDE SEQUENCE [LARGE SCALE GENOMIC DNA]</scope>
    <source>
        <strain evidence="9 10">CBS 609.92</strain>
    </source>
</reference>
<dbReference type="PANTHER" id="PTHR33048:SF57">
    <property type="entry name" value="INTEGRAL MEMBRANE PROTEIN-RELATED"/>
    <property type="match status" value="1"/>
</dbReference>
<feature type="transmembrane region" description="Helical" evidence="7">
    <location>
        <begin position="59"/>
        <end position="79"/>
    </location>
</feature>
<protein>
    <recommendedName>
        <fullName evidence="8">Rhodopsin domain-containing protein</fullName>
    </recommendedName>
</protein>
<proteinExistence type="inferred from homology"/>
<keyword evidence="4 7" id="KW-0472">Membrane</keyword>
<evidence type="ECO:0000259" key="8">
    <source>
        <dbReference type="Pfam" id="PF20684"/>
    </source>
</evidence>
<feature type="compositionally biased region" description="Basic and acidic residues" evidence="6">
    <location>
        <begin position="357"/>
        <end position="376"/>
    </location>
</feature>
<dbReference type="InterPro" id="IPR049326">
    <property type="entry name" value="Rhodopsin_dom_fungi"/>
</dbReference>
<feature type="transmembrane region" description="Helical" evidence="7">
    <location>
        <begin position="99"/>
        <end position="129"/>
    </location>
</feature>
<feature type="transmembrane region" description="Helical" evidence="7">
    <location>
        <begin position="216"/>
        <end position="236"/>
    </location>
</feature>
<dbReference type="Pfam" id="PF20684">
    <property type="entry name" value="Fung_rhodopsin"/>
    <property type="match status" value="1"/>
</dbReference>